<keyword evidence="4" id="KW-0547">Nucleotide-binding</keyword>
<dbReference type="InterPro" id="IPR007698">
    <property type="entry name" value="AlaDH/PNT_NAD(H)-bd"/>
</dbReference>
<keyword evidence="5" id="KW-0521">NADP</keyword>
<keyword evidence="6" id="KW-1278">Translocase</keyword>
<dbReference type="FunFam" id="3.40.50.720:FF:000188">
    <property type="entry name" value="NAD(P) transhydrogenase alpha subunit 1"/>
    <property type="match status" value="1"/>
</dbReference>
<name>A0A328BH05_9CAUL</name>
<evidence type="ECO:0000256" key="10">
    <source>
        <dbReference type="ARBA" id="ARBA00076996"/>
    </source>
</evidence>
<evidence type="ECO:0000313" key="14">
    <source>
        <dbReference type="EMBL" id="RAK64428.1"/>
    </source>
</evidence>
<dbReference type="NCBIfam" id="NF006942">
    <property type="entry name" value="PRK09424.1"/>
    <property type="match status" value="1"/>
</dbReference>
<evidence type="ECO:0000256" key="8">
    <source>
        <dbReference type="ARBA" id="ARBA00048202"/>
    </source>
</evidence>
<evidence type="ECO:0000256" key="2">
    <source>
        <dbReference type="ARBA" id="ARBA00005689"/>
    </source>
</evidence>
<dbReference type="Pfam" id="PF01262">
    <property type="entry name" value="AlaDh_PNT_C"/>
    <property type="match status" value="1"/>
</dbReference>
<dbReference type="EMBL" id="QFYS01000006">
    <property type="protein sequence ID" value="RAK64428.1"/>
    <property type="molecule type" value="Genomic_DNA"/>
</dbReference>
<evidence type="ECO:0000259" key="12">
    <source>
        <dbReference type="SMART" id="SM01002"/>
    </source>
</evidence>
<comment type="function">
    <text evidence="1">The transhydrogenation between NADH and NADP is coupled to respiration and ATP hydrolysis and functions as a proton pump across the membrane.</text>
</comment>
<organism evidence="14 15">
    <name type="scientific">Phenylobacterium kunshanense</name>
    <dbReference type="NCBI Taxonomy" id="1445034"/>
    <lineage>
        <taxon>Bacteria</taxon>
        <taxon>Pseudomonadati</taxon>
        <taxon>Pseudomonadota</taxon>
        <taxon>Alphaproteobacteria</taxon>
        <taxon>Caulobacterales</taxon>
        <taxon>Caulobacteraceae</taxon>
        <taxon>Phenylobacterium</taxon>
    </lineage>
</organism>
<dbReference type="GO" id="GO:0008750">
    <property type="term" value="F:proton-translocating NAD(P)+ transhydrogenase activity"/>
    <property type="evidence" value="ECO:0007669"/>
    <property type="project" value="UniProtKB-EC"/>
</dbReference>
<dbReference type="OrthoDB" id="9804592at2"/>
<evidence type="ECO:0000256" key="9">
    <source>
        <dbReference type="ARBA" id="ARBA00071353"/>
    </source>
</evidence>
<keyword evidence="14" id="KW-0560">Oxidoreductase</keyword>
<dbReference type="SUPFAM" id="SSF52283">
    <property type="entry name" value="Formate/glycerate dehydrogenase catalytic domain-like"/>
    <property type="match status" value="1"/>
</dbReference>
<evidence type="ECO:0000259" key="13">
    <source>
        <dbReference type="SMART" id="SM01003"/>
    </source>
</evidence>
<feature type="domain" description="Alanine dehydrogenase/pyridine nucleotide transhydrogenase N-terminal" evidence="13">
    <location>
        <begin position="5"/>
        <end position="140"/>
    </location>
</feature>
<dbReference type="InterPro" id="IPR036291">
    <property type="entry name" value="NAD(P)-bd_dom_sf"/>
</dbReference>
<proteinExistence type="inferred from homology"/>
<comment type="similarity">
    <text evidence="2">Belongs to the AlaDH/PNT family.</text>
</comment>
<dbReference type="SMART" id="SM01002">
    <property type="entry name" value="AlaDh_PNT_C"/>
    <property type="match status" value="1"/>
</dbReference>
<evidence type="ECO:0000313" key="15">
    <source>
        <dbReference type="Proteomes" id="UP000249524"/>
    </source>
</evidence>
<dbReference type="PROSITE" id="PS00837">
    <property type="entry name" value="ALADH_PNT_2"/>
    <property type="match status" value="1"/>
</dbReference>
<keyword evidence="7" id="KW-0520">NAD</keyword>
<evidence type="ECO:0000256" key="5">
    <source>
        <dbReference type="ARBA" id="ARBA00022857"/>
    </source>
</evidence>
<dbReference type="GO" id="GO:0016491">
    <property type="term" value="F:oxidoreductase activity"/>
    <property type="evidence" value="ECO:0007669"/>
    <property type="project" value="UniProtKB-KW"/>
</dbReference>
<evidence type="ECO:0000256" key="6">
    <source>
        <dbReference type="ARBA" id="ARBA00022967"/>
    </source>
</evidence>
<dbReference type="EC" id="7.1.1.1" evidence="3"/>
<dbReference type="InterPro" id="IPR007886">
    <property type="entry name" value="AlaDH/PNT_N"/>
</dbReference>
<dbReference type="SMART" id="SM01003">
    <property type="entry name" value="AlaDh_PNT_N"/>
    <property type="match status" value="1"/>
</dbReference>
<evidence type="ECO:0000256" key="11">
    <source>
        <dbReference type="ARBA" id="ARBA00084087"/>
    </source>
</evidence>
<dbReference type="GO" id="GO:0005886">
    <property type="term" value="C:plasma membrane"/>
    <property type="evidence" value="ECO:0007669"/>
    <property type="project" value="TreeGrafter"/>
</dbReference>
<evidence type="ECO:0000256" key="4">
    <source>
        <dbReference type="ARBA" id="ARBA00022741"/>
    </source>
</evidence>
<dbReference type="SUPFAM" id="SSF51735">
    <property type="entry name" value="NAD(P)-binding Rossmann-fold domains"/>
    <property type="match status" value="1"/>
</dbReference>
<dbReference type="InterPro" id="IPR008143">
    <property type="entry name" value="Ala_DH/PNT_CS2"/>
</dbReference>
<dbReference type="PANTHER" id="PTHR10160:SF19">
    <property type="entry name" value="PROTON-TRANSLOCATING NAD(P)(+) TRANSHYDROGENASE"/>
    <property type="match status" value="1"/>
</dbReference>
<dbReference type="Gene3D" id="3.40.50.720">
    <property type="entry name" value="NAD(P)-binding Rossmann-like Domain"/>
    <property type="match status" value="2"/>
</dbReference>
<evidence type="ECO:0000256" key="7">
    <source>
        <dbReference type="ARBA" id="ARBA00023027"/>
    </source>
</evidence>
<reference evidence="14 15" key="1">
    <citation type="submission" date="2018-05" db="EMBL/GenBank/DDBJ databases">
        <authorList>
            <person name="Lanie J.A."/>
            <person name="Ng W.-L."/>
            <person name="Kazmierczak K.M."/>
            <person name="Andrzejewski T.M."/>
            <person name="Davidsen T.M."/>
            <person name="Wayne K.J."/>
            <person name="Tettelin H."/>
            <person name="Glass J.I."/>
            <person name="Rusch D."/>
            <person name="Podicherti R."/>
            <person name="Tsui H.-C.T."/>
            <person name="Winkler M.E."/>
        </authorList>
    </citation>
    <scope>NUCLEOTIDE SEQUENCE [LARGE SCALE GENOMIC DNA]</scope>
    <source>
        <strain evidence="14 15">BUT-10</strain>
    </source>
</reference>
<dbReference type="PANTHER" id="PTHR10160">
    <property type="entry name" value="NAD(P) TRANSHYDROGENASE"/>
    <property type="match status" value="1"/>
</dbReference>
<comment type="catalytic activity">
    <reaction evidence="8">
        <text>NAD(+) + NADPH + H(+)(in) = NADH + NADP(+) + H(+)(out)</text>
        <dbReference type="Rhea" id="RHEA:47992"/>
        <dbReference type="ChEBI" id="CHEBI:15378"/>
        <dbReference type="ChEBI" id="CHEBI:57540"/>
        <dbReference type="ChEBI" id="CHEBI:57783"/>
        <dbReference type="ChEBI" id="CHEBI:57945"/>
        <dbReference type="ChEBI" id="CHEBI:58349"/>
        <dbReference type="EC" id="7.1.1.1"/>
    </reaction>
</comment>
<comment type="caution">
    <text evidence="14">The sequence shown here is derived from an EMBL/GenBank/DDBJ whole genome shotgun (WGS) entry which is preliminary data.</text>
</comment>
<evidence type="ECO:0000256" key="3">
    <source>
        <dbReference type="ARBA" id="ARBA00012943"/>
    </source>
</evidence>
<gene>
    <name evidence="14" type="ORF">DJ019_14815</name>
</gene>
<dbReference type="GO" id="GO:0006740">
    <property type="term" value="P:NADPH regeneration"/>
    <property type="evidence" value="ECO:0007669"/>
    <property type="project" value="TreeGrafter"/>
</dbReference>
<dbReference type="RefSeq" id="WP_111276815.1">
    <property type="nucleotide sequence ID" value="NZ_QFYS01000006.1"/>
</dbReference>
<dbReference type="GO" id="GO:0050661">
    <property type="term" value="F:NADP binding"/>
    <property type="evidence" value="ECO:0007669"/>
    <property type="project" value="TreeGrafter"/>
</dbReference>
<dbReference type="Pfam" id="PF05222">
    <property type="entry name" value="AlaDh_PNT_N"/>
    <property type="match status" value="1"/>
</dbReference>
<keyword evidence="15" id="KW-1185">Reference proteome</keyword>
<dbReference type="CDD" id="cd05304">
    <property type="entry name" value="Rubrum_tdh"/>
    <property type="match status" value="1"/>
</dbReference>
<evidence type="ECO:0000256" key="1">
    <source>
        <dbReference type="ARBA" id="ARBA00003943"/>
    </source>
</evidence>
<dbReference type="Proteomes" id="UP000249524">
    <property type="component" value="Unassembled WGS sequence"/>
</dbReference>
<protein>
    <recommendedName>
        <fullName evidence="9">NAD(P) transhydrogenase subunit alpha part 1</fullName>
        <ecNumber evidence="3">7.1.1.1</ecNumber>
    </recommendedName>
    <alternativeName>
        <fullName evidence="11">Nicotinamide nucleotide transhydrogenase subunit alpha 1</fullName>
    </alternativeName>
    <alternativeName>
        <fullName evidence="10">Pyridine nucleotide transhydrogenase subunit alpha 1</fullName>
    </alternativeName>
</protein>
<dbReference type="AlphaFoldDB" id="A0A328BH05"/>
<accession>A0A328BH05</accession>
<sequence>MPVIAVTKERRAGETRVAATPETVKKFIGAGYSVVVESGAGDGASIPDADYEAAGATLAKSVKDAVGKADILFKVRGPEADEIKALKPGAIVAATLNPYQDRATLDALAAQGATAFAMEFVPRITRAQVMDVLSSQANLAGYRAVIEGAEAYGRALPMMMTAAGTVAPAKVFIMGVGVAGLQAIATARRLGAVVTATDVRPATKEQVESLGAKFIAVEDEEFQNAQTAGGYAKEMSKEYQAKQAALTSSHIAKQDIVITTALIPGRPAPRLITAEQVASMKPGSIIVDLAVEQGGNTEGAKPNETVVTANGVKILGFTNLPGRIAADSSALYARNLVAFSELFKTKEGAFAPDLEDEILKAACVTHGGAVVHPSLKA</sequence>
<feature type="domain" description="Alanine dehydrogenase/pyridine nucleotide transhydrogenase NAD(H)-binding" evidence="12">
    <location>
        <begin position="149"/>
        <end position="316"/>
    </location>
</feature>